<organism evidence="1">
    <name type="scientific">marine sediment metagenome</name>
    <dbReference type="NCBI Taxonomy" id="412755"/>
    <lineage>
        <taxon>unclassified sequences</taxon>
        <taxon>metagenomes</taxon>
        <taxon>ecological metagenomes</taxon>
    </lineage>
</organism>
<gene>
    <name evidence="1" type="ORF">LCGC14_2444460</name>
</gene>
<evidence type="ECO:0000313" key="1">
    <source>
        <dbReference type="EMBL" id="KKL21539.1"/>
    </source>
</evidence>
<accession>A0A0F9BI44</accession>
<sequence length="326" mass="35086">MAQTILTPTAVTRKGLAILHNKLKFIKTINRQYDEKFARAGAKIGSSLLIREPNQFTVRSGAIMDVQDISETSQTLTLATQRGVDVNFSSEELTLHMDDYAQRILEPAMSRLAAEIEFIVLSNVYQDIWNMSGTPATTPASLTAVMNGAVKLSQGLAPDGDRHLFLDAVAMAAVVASVSAYFHRASEVERAFSEGFMGFAAGMKWWESQMIPNHTNGDRTDTTPLVNTSTGITSGTAVITMTGFPDGLKYKKGDIFTIADVYAVNPETKQRYSHLQQWVVTAAETETGSGDMTPAVSPTPITSGAKQNIELVSAGASKAVVNLTGG</sequence>
<dbReference type="AlphaFoldDB" id="A0A0F9BI44"/>
<feature type="non-terminal residue" evidence="1">
    <location>
        <position position="326"/>
    </location>
</feature>
<evidence type="ECO:0008006" key="2">
    <source>
        <dbReference type="Google" id="ProtNLM"/>
    </source>
</evidence>
<reference evidence="1" key="1">
    <citation type="journal article" date="2015" name="Nature">
        <title>Complex archaea that bridge the gap between prokaryotes and eukaryotes.</title>
        <authorList>
            <person name="Spang A."/>
            <person name="Saw J.H."/>
            <person name="Jorgensen S.L."/>
            <person name="Zaremba-Niedzwiedzka K."/>
            <person name="Martijn J."/>
            <person name="Lind A.E."/>
            <person name="van Eijk R."/>
            <person name="Schleper C."/>
            <person name="Guy L."/>
            <person name="Ettema T.J."/>
        </authorList>
    </citation>
    <scope>NUCLEOTIDE SEQUENCE</scope>
</reference>
<protein>
    <recommendedName>
        <fullName evidence="2">Major capsid protein</fullName>
    </recommendedName>
</protein>
<dbReference type="Gene3D" id="2.40.30.240">
    <property type="match status" value="1"/>
</dbReference>
<comment type="caution">
    <text evidence="1">The sequence shown here is derived from an EMBL/GenBank/DDBJ whole genome shotgun (WGS) entry which is preliminary data.</text>
</comment>
<name>A0A0F9BI44_9ZZZZ</name>
<dbReference type="EMBL" id="LAZR01037694">
    <property type="protein sequence ID" value="KKL21539.1"/>
    <property type="molecule type" value="Genomic_DNA"/>
</dbReference>
<proteinExistence type="predicted"/>